<evidence type="ECO:0000256" key="6">
    <source>
        <dbReference type="ARBA" id="ARBA00022741"/>
    </source>
</evidence>
<evidence type="ECO:0000256" key="4">
    <source>
        <dbReference type="ARBA" id="ARBA00022692"/>
    </source>
</evidence>
<evidence type="ECO:0000256" key="3">
    <source>
        <dbReference type="ARBA" id="ARBA00022475"/>
    </source>
</evidence>
<dbReference type="GO" id="GO:0016887">
    <property type="term" value="F:ATP hydrolysis activity"/>
    <property type="evidence" value="ECO:0007669"/>
    <property type="project" value="InterPro"/>
</dbReference>
<feature type="transmembrane region" description="Helical" evidence="11">
    <location>
        <begin position="708"/>
        <end position="727"/>
    </location>
</feature>
<dbReference type="Pfam" id="PF00702">
    <property type="entry name" value="Hydrolase"/>
    <property type="match status" value="1"/>
</dbReference>
<dbReference type="InterPro" id="IPR018303">
    <property type="entry name" value="ATPase_P-typ_P_site"/>
</dbReference>
<dbReference type="Proteomes" id="UP000055035">
    <property type="component" value="Unassembled WGS sequence"/>
</dbReference>
<evidence type="ECO:0000256" key="2">
    <source>
        <dbReference type="ARBA" id="ARBA00006024"/>
    </source>
</evidence>
<keyword evidence="5 11" id="KW-0479">Metal-binding</keyword>
<comment type="caution">
    <text evidence="15">The sequence shown here is derived from an EMBL/GenBank/DDBJ whole genome shotgun (WGS) entry which is preliminary data.</text>
</comment>
<dbReference type="SUPFAM" id="SSF81653">
    <property type="entry name" value="Calcium ATPase, transduction domain A"/>
    <property type="match status" value="1"/>
</dbReference>
<dbReference type="InterPro" id="IPR036412">
    <property type="entry name" value="HAD-like_sf"/>
</dbReference>
<dbReference type="SFLD" id="SFLDF00027">
    <property type="entry name" value="p-type_atpase"/>
    <property type="match status" value="1"/>
</dbReference>
<feature type="transmembrane region" description="Helical" evidence="11">
    <location>
        <begin position="340"/>
        <end position="359"/>
    </location>
</feature>
<dbReference type="SUPFAM" id="SSF81665">
    <property type="entry name" value="Calcium ATPase, transmembrane domain M"/>
    <property type="match status" value="1"/>
</dbReference>
<dbReference type="PRINTS" id="PR00119">
    <property type="entry name" value="CATATPASE"/>
</dbReference>
<dbReference type="FunFam" id="2.70.150.10:FF:000020">
    <property type="entry name" value="Copper-exporting P-type ATPase A"/>
    <property type="match status" value="1"/>
</dbReference>
<dbReference type="PRINTS" id="PR00943">
    <property type="entry name" value="CUATPASE"/>
</dbReference>
<dbReference type="InterPro" id="IPR059000">
    <property type="entry name" value="ATPase_P-type_domA"/>
</dbReference>
<keyword evidence="7 11" id="KW-0067">ATP-binding</keyword>
<dbReference type="EC" id="3.6.3.4" evidence="15"/>
<dbReference type="PANTHER" id="PTHR43520">
    <property type="entry name" value="ATP7, ISOFORM B"/>
    <property type="match status" value="1"/>
</dbReference>
<feature type="compositionally biased region" description="Basic and acidic residues" evidence="12">
    <location>
        <begin position="1"/>
        <end position="18"/>
    </location>
</feature>
<dbReference type="NCBIfam" id="TIGR01511">
    <property type="entry name" value="ATPase-IB1_Cu"/>
    <property type="match status" value="1"/>
</dbReference>
<dbReference type="GO" id="GO:0005524">
    <property type="term" value="F:ATP binding"/>
    <property type="evidence" value="ECO:0007669"/>
    <property type="project" value="UniProtKB-UniRule"/>
</dbReference>
<evidence type="ECO:0000256" key="9">
    <source>
        <dbReference type="ARBA" id="ARBA00022989"/>
    </source>
</evidence>
<feature type="domain" description="P-type ATPase A" evidence="13">
    <location>
        <begin position="220"/>
        <end position="320"/>
    </location>
</feature>
<dbReference type="OrthoDB" id="9814270at2"/>
<comment type="subcellular location">
    <subcellularLocation>
        <location evidence="1">Cell membrane</location>
        <topology evidence="1">Multi-pass membrane protein</topology>
    </subcellularLocation>
</comment>
<evidence type="ECO:0000313" key="15">
    <source>
        <dbReference type="EMBL" id="KTD17380.1"/>
    </source>
</evidence>
<dbReference type="GO" id="GO:0055070">
    <property type="term" value="P:copper ion homeostasis"/>
    <property type="evidence" value="ECO:0007669"/>
    <property type="project" value="TreeGrafter"/>
</dbReference>
<feature type="transmembrane region" description="Helical" evidence="11">
    <location>
        <begin position="680"/>
        <end position="702"/>
    </location>
</feature>
<dbReference type="InterPro" id="IPR023299">
    <property type="entry name" value="ATPase_P-typ_cyto_dom_N"/>
</dbReference>
<feature type="region of interest" description="Disordered" evidence="12">
    <location>
        <begin position="1"/>
        <end position="23"/>
    </location>
</feature>
<dbReference type="CDD" id="cd02094">
    <property type="entry name" value="P-type_ATPase_Cu-like"/>
    <property type="match status" value="1"/>
</dbReference>
<organism evidence="15 16">
    <name type="scientific">Legionella jordanis</name>
    <dbReference type="NCBI Taxonomy" id="456"/>
    <lineage>
        <taxon>Bacteria</taxon>
        <taxon>Pseudomonadati</taxon>
        <taxon>Pseudomonadota</taxon>
        <taxon>Gammaproteobacteria</taxon>
        <taxon>Legionellales</taxon>
        <taxon>Legionellaceae</taxon>
        <taxon>Legionella</taxon>
    </lineage>
</organism>
<reference evidence="15 16" key="1">
    <citation type="submission" date="2015-11" db="EMBL/GenBank/DDBJ databases">
        <title>Genomic analysis of 38 Legionella species identifies large and diverse effector repertoires.</title>
        <authorList>
            <person name="Burstein D."/>
            <person name="Amaro F."/>
            <person name="Zusman T."/>
            <person name="Lifshitz Z."/>
            <person name="Cohen O."/>
            <person name="Gilbert J.A."/>
            <person name="Pupko T."/>
            <person name="Shuman H.A."/>
            <person name="Segal G."/>
        </authorList>
    </citation>
    <scope>NUCLEOTIDE SEQUENCE [LARGE SCALE GENOMIC DNA]</scope>
    <source>
        <strain evidence="15 16">BL-540</strain>
    </source>
</reference>
<dbReference type="Pfam" id="PF00122">
    <property type="entry name" value="E1-E2_ATPase"/>
    <property type="match status" value="1"/>
</dbReference>
<dbReference type="InterPro" id="IPR027256">
    <property type="entry name" value="P-typ_ATPase_IB"/>
</dbReference>
<feature type="transmembrane region" description="Helical" evidence="11">
    <location>
        <begin position="113"/>
        <end position="132"/>
    </location>
</feature>
<dbReference type="Gene3D" id="2.70.150.10">
    <property type="entry name" value="Calcium-transporting ATPase, cytoplasmic transduction domain A"/>
    <property type="match status" value="1"/>
</dbReference>
<dbReference type="SFLD" id="SFLDG00002">
    <property type="entry name" value="C1.7:_P-type_atpase_like"/>
    <property type="match status" value="1"/>
</dbReference>
<dbReference type="GO" id="GO:0005507">
    <property type="term" value="F:copper ion binding"/>
    <property type="evidence" value="ECO:0007669"/>
    <property type="project" value="TreeGrafter"/>
</dbReference>
<evidence type="ECO:0000313" key="16">
    <source>
        <dbReference type="Proteomes" id="UP000055035"/>
    </source>
</evidence>
<dbReference type="InterPro" id="IPR023214">
    <property type="entry name" value="HAD_sf"/>
</dbReference>
<dbReference type="PANTHER" id="PTHR43520:SF8">
    <property type="entry name" value="P-TYPE CU(+) TRANSPORTER"/>
    <property type="match status" value="1"/>
</dbReference>
<feature type="transmembrane region" description="Helical" evidence="11">
    <location>
        <begin position="365"/>
        <end position="388"/>
    </location>
</feature>
<dbReference type="AlphaFoldDB" id="A0A0W0VB78"/>
<name>A0A0W0VB78_9GAMM</name>
<dbReference type="InterPro" id="IPR023298">
    <property type="entry name" value="ATPase_P-typ_TM_dom_sf"/>
</dbReference>
<dbReference type="InterPro" id="IPR044492">
    <property type="entry name" value="P_typ_ATPase_HD_dom"/>
</dbReference>
<keyword evidence="6 11" id="KW-0547">Nucleotide-binding</keyword>
<keyword evidence="4 11" id="KW-0812">Transmembrane</keyword>
<dbReference type="Pfam" id="PF19335">
    <property type="entry name" value="HMBD"/>
    <property type="match status" value="1"/>
</dbReference>
<dbReference type="PATRIC" id="fig|456.5.peg.1800"/>
<feature type="transmembrane region" description="Helical" evidence="11">
    <location>
        <begin position="179"/>
        <end position="199"/>
    </location>
</feature>
<evidence type="ECO:0000256" key="1">
    <source>
        <dbReference type="ARBA" id="ARBA00004651"/>
    </source>
</evidence>
<dbReference type="GO" id="GO:0005886">
    <property type="term" value="C:plasma membrane"/>
    <property type="evidence" value="ECO:0007669"/>
    <property type="project" value="UniProtKB-SubCell"/>
</dbReference>
<evidence type="ECO:0000256" key="12">
    <source>
        <dbReference type="SAM" id="MobiDB-lite"/>
    </source>
</evidence>
<evidence type="ECO:0000256" key="8">
    <source>
        <dbReference type="ARBA" id="ARBA00022967"/>
    </source>
</evidence>
<feature type="domain" description="Heavy metal binding" evidence="14">
    <location>
        <begin position="39"/>
        <end position="64"/>
    </location>
</feature>
<evidence type="ECO:0000256" key="7">
    <source>
        <dbReference type="ARBA" id="ARBA00022840"/>
    </source>
</evidence>
<dbReference type="EMBL" id="LNYJ01000011">
    <property type="protein sequence ID" value="KTD17380.1"/>
    <property type="molecule type" value="Genomic_DNA"/>
</dbReference>
<dbReference type="Gene3D" id="3.40.1110.10">
    <property type="entry name" value="Calcium-transporting ATPase, cytoplasmic domain N"/>
    <property type="match status" value="1"/>
</dbReference>
<dbReference type="NCBIfam" id="TIGR01494">
    <property type="entry name" value="ATPase_P-type"/>
    <property type="match status" value="1"/>
</dbReference>
<dbReference type="InterPro" id="IPR008250">
    <property type="entry name" value="ATPase_P-typ_transduc_dom_A_sf"/>
</dbReference>
<feature type="transmembrane region" description="Helical" evidence="11">
    <location>
        <begin position="83"/>
        <end position="107"/>
    </location>
</feature>
<evidence type="ECO:0000259" key="13">
    <source>
        <dbReference type="Pfam" id="PF00122"/>
    </source>
</evidence>
<dbReference type="InterPro" id="IPR001757">
    <property type="entry name" value="P_typ_ATPase"/>
</dbReference>
<evidence type="ECO:0000259" key="14">
    <source>
        <dbReference type="Pfam" id="PF19335"/>
    </source>
</evidence>
<protein>
    <submittedName>
        <fullName evidence="15">Copper transporting P-type ATPase</fullName>
        <ecNumber evidence="15">3.6.3.4</ecNumber>
    </submittedName>
</protein>
<dbReference type="STRING" id="456.Ljor_1686"/>
<dbReference type="NCBIfam" id="TIGR01512">
    <property type="entry name" value="ATPase-IB2_Cd"/>
    <property type="match status" value="1"/>
</dbReference>
<gene>
    <name evidence="15" type="primary">copA_2</name>
    <name evidence="15" type="ORF">Ljor_1686</name>
</gene>
<dbReference type="SFLD" id="SFLDS00003">
    <property type="entry name" value="Haloacid_Dehalogenase"/>
    <property type="match status" value="1"/>
</dbReference>
<evidence type="ECO:0000256" key="11">
    <source>
        <dbReference type="RuleBase" id="RU362081"/>
    </source>
</evidence>
<dbReference type="NCBIfam" id="TIGR01525">
    <property type="entry name" value="ATPase-IB_hvy"/>
    <property type="match status" value="1"/>
</dbReference>
<comment type="similarity">
    <text evidence="2 11">Belongs to the cation transport ATPase (P-type) (TC 3.A.3) family. Type IB subfamily.</text>
</comment>
<dbReference type="GO" id="GO:0060003">
    <property type="term" value="P:copper ion export"/>
    <property type="evidence" value="ECO:0007669"/>
    <property type="project" value="UniProtKB-ARBA"/>
</dbReference>
<dbReference type="SUPFAM" id="SSF56784">
    <property type="entry name" value="HAD-like"/>
    <property type="match status" value="1"/>
</dbReference>
<keyword evidence="3 11" id="KW-1003">Cell membrane</keyword>
<keyword evidence="8" id="KW-1278">Translocase</keyword>
<sequence>MKHNPPSHDHRTISEKHSCCSHQSSSVKNKTEVSGPVIYTCPMHPEVRQEKPGNCPICGMALEPQTIPIESDNSEYMDMLRRFWLALCLTLPVMILAMIEHALSSYWQARVSSWLQLILSTPVVLWCGWPFFERAWQSITNRHLNMFSLIVMGTGVAWIYSVIASVFPQLFPSLFFNNAGVVPVYFEAAAVITTLVLLGQVLELKAREKTGGAIRALLRLAPETAHRLDDNQQESDISLDEIQVGDRLRIRPAEKIPVDGEILEGSSHVDESMITGEPIPVSKRAGAQVIGGTLNQTGSFIMTATHVGRDSMLQRIIQMVSEAQRSRAPIQRLADSISSWFVPAVILVAILAFFTWFFIGPVPSFSYALIAAVSVLIIACPCALGLATPMSVMVGIGKGAGNGVLIKNAEALERFEKVDTLIVDKTGTLTEGHPKLTQVISLDRPKDELLRLAAALENHSEHPLGRAVVSAAREKKLNFPPVSDFNAPTGKGVQGIINEQFIAIGNARLMQEEGILIDELQTQANELRSHGASVMFVAINKSLAGLLVIEDPIKPTTPAAIKALQQDGVEVIMLTGDNQKTAEAVAAQLAIDQVIAEILPADKSRIVSEFQHKKRIVAMAGDGVNDAPALAKADIGIAMATGTDVAIESAGITLLHGDLQGIVKARHLSKATMKNIRQNLFFAFIYNLLGVPIAAGALYPLFGLLLNPMIAAAAMSLSSVSVIFNALRLRWLKLN</sequence>
<keyword evidence="9 11" id="KW-1133">Transmembrane helix</keyword>
<dbReference type="PROSITE" id="PS00154">
    <property type="entry name" value="ATPASE_E1_E2"/>
    <property type="match status" value="1"/>
</dbReference>
<evidence type="ECO:0000256" key="10">
    <source>
        <dbReference type="ARBA" id="ARBA00023136"/>
    </source>
</evidence>
<dbReference type="GO" id="GO:0043682">
    <property type="term" value="F:P-type divalent copper transporter activity"/>
    <property type="evidence" value="ECO:0007669"/>
    <property type="project" value="TreeGrafter"/>
</dbReference>
<keyword evidence="10 11" id="KW-0472">Membrane</keyword>
<evidence type="ECO:0000256" key="5">
    <source>
        <dbReference type="ARBA" id="ARBA00022723"/>
    </source>
</evidence>
<proteinExistence type="inferred from homology"/>
<feature type="transmembrane region" description="Helical" evidence="11">
    <location>
        <begin position="144"/>
        <end position="167"/>
    </location>
</feature>
<dbReference type="Gene3D" id="3.40.50.1000">
    <property type="entry name" value="HAD superfamily/HAD-like"/>
    <property type="match status" value="1"/>
</dbReference>
<dbReference type="InterPro" id="IPR045800">
    <property type="entry name" value="HMBD"/>
</dbReference>
<accession>A0A0W0VB78</accession>
<keyword evidence="16" id="KW-1185">Reference proteome</keyword>
<keyword evidence="15" id="KW-0378">Hydrolase</keyword>
<dbReference type="RefSeq" id="WP_058471140.1">
    <property type="nucleotide sequence ID" value="NZ_CAAAIC010000009.1"/>
</dbReference>